<sequence length="199" mass="21342">DLDECSAYNGGCQHTCINTPGSYHCECHAGTRLHADGKTCVIQQNEGSCMIELHDAMLLTFSSPPPHLCALPPPGKATNLCTVNNGGCEHECAQLPSGWYQCRCPHGYRLKDDGKRCEAIDPCTNKTGGCSQKCHNEGGSVRCDCRAGFQLNADGRTCDDLNECALGLAHCSHVCHNTRGSFACSCYPGYSLGPSKKHC</sequence>
<evidence type="ECO:0000256" key="8">
    <source>
        <dbReference type="PROSITE-ProRule" id="PRU00076"/>
    </source>
</evidence>
<dbReference type="FunFam" id="2.10.25.10:FF:000010">
    <property type="entry name" value="Pro-epidermal growth factor"/>
    <property type="match status" value="1"/>
</dbReference>
<evidence type="ECO:0000256" key="2">
    <source>
        <dbReference type="ARBA" id="ARBA00022525"/>
    </source>
</evidence>
<keyword evidence="2" id="KW-0964">Secreted</keyword>
<dbReference type="Pfam" id="PF07645">
    <property type="entry name" value="EGF_CA"/>
    <property type="match status" value="1"/>
</dbReference>
<evidence type="ECO:0000259" key="9">
    <source>
        <dbReference type="PROSITE" id="PS50026"/>
    </source>
</evidence>
<dbReference type="PROSITE" id="PS01186">
    <property type="entry name" value="EGF_2"/>
    <property type="match status" value="2"/>
</dbReference>
<keyword evidence="3 8" id="KW-0245">EGF-like domain</keyword>
<keyword evidence="5" id="KW-0677">Repeat</keyword>
<evidence type="ECO:0000256" key="6">
    <source>
        <dbReference type="ARBA" id="ARBA00023157"/>
    </source>
</evidence>
<dbReference type="PROSITE" id="PS01187">
    <property type="entry name" value="EGF_CA"/>
    <property type="match status" value="2"/>
</dbReference>
<dbReference type="Gene3D" id="2.10.25.10">
    <property type="entry name" value="Laminin"/>
    <property type="match status" value="4"/>
</dbReference>
<keyword evidence="6" id="KW-1015">Disulfide bond</keyword>
<dbReference type="SMART" id="SM00179">
    <property type="entry name" value="EGF_CA"/>
    <property type="match status" value="4"/>
</dbReference>
<dbReference type="SMART" id="SM00181">
    <property type="entry name" value="EGF"/>
    <property type="match status" value="4"/>
</dbReference>
<dbReference type="PROSITE" id="PS00010">
    <property type="entry name" value="ASX_HYDROXYL"/>
    <property type="match status" value="2"/>
</dbReference>
<evidence type="ECO:0000256" key="7">
    <source>
        <dbReference type="ARBA" id="ARBA00023180"/>
    </source>
</evidence>
<dbReference type="FunFam" id="2.10.25.10:FF:000037">
    <property type="entry name" value="Signal peptide, CUB domain and EGF-like domain-containing 2"/>
    <property type="match status" value="1"/>
</dbReference>
<dbReference type="STRING" id="7757.ENSPMAP00000005710"/>
<reference evidence="10" key="2">
    <citation type="submission" date="2025-09" db="UniProtKB">
        <authorList>
            <consortium name="Ensembl"/>
        </authorList>
    </citation>
    <scope>IDENTIFICATION</scope>
</reference>
<keyword evidence="4" id="KW-0732">Signal</keyword>
<dbReference type="InterPro" id="IPR049883">
    <property type="entry name" value="NOTCH1_EGF-like"/>
</dbReference>
<dbReference type="InterPro" id="IPR009030">
    <property type="entry name" value="Growth_fac_rcpt_cys_sf"/>
</dbReference>
<proteinExistence type="predicted"/>
<evidence type="ECO:0000256" key="5">
    <source>
        <dbReference type="ARBA" id="ARBA00022737"/>
    </source>
</evidence>
<comment type="caution">
    <text evidence="8">Lacks conserved residue(s) required for the propagation of feature annotation.</text>
</comment>
<dbReference type="PROSITE" id="PS50026">
    <property type="entry name" value="EGF_3"/>
    <property type="match status" value="1"/>
</dbReference>
<organism evidence="10">
    <name type="scientific">Petromyzon marinus</name>
    <name type="common">Sea lamprey</name>
    <dbReference type="NCBI Taxonomy" id="7757"/>
    <lineage>
        <taxon>Eukaryota</taxon>
        <taxon>Metazoa</taxon>
        <taxon>Chordata</taxon>
        <taxon>Craniata</taxon>
        <taxon>Vertebrata</taxon>
        <taxon>Cyclostomata</taxon>
        <taxon>Hyperoartia</taxon>
        <taxon>Petromyzontiformes</taxon>
        <taxon>Petromyzontidae</taxon>
        <taxon>Petromyzon</taxon>
    </lineage>
</organism>
<accession>S4RKH7</accession>
<dbReference type="InterPro" id="IPR001881">
    <property type="entry name" value="EGF-like_Ca-bd_dom"/>
</dbReference>
<dbReference type="GO" id="GO:0005509">
    <property type="term" value="F:calcium ion binding"/>
    <property type="evidence" value="ECO:0007669"/>
    <property type="project" value="InterPro"/>
</dbReference>
<name>S4RKH7_PETMA</name>
<dbReference type="Ensembl" id="ENSPMAT00000005735.1">
    <property type="protein sequence ID" value="ENSPMAP00000005710.1"/>
    <property type="gene ID" value="ENSPMAG00000005200.1"/>
</dbReference>
<protein>
    <recommendedName>
        <fullName evidence="9">EGF-like domain-containing protein</fullName>
    </recommendedName>
</protein>
<dbReference type="GeneTree" id="ENSGT00940000156971"/>
<dbReference type="InterPro" id="IPR000152">
    <property type="entry name" value="EGF-type_Asp/Asn_hydroxyl_site"/>
</dbReference>
<dbReference type="FunFam" id="2.10.25.10:FF:000240">
    <property type="entry name" value="Vitamin K-dependent protein S"/>
    <property type="match status" value="1"/>
</dbReference>
<dbReference type="InterPro" id="IPR052080">
    <property type="entry name" value="vWF_C/EGF_Fibrillin"/>
</dbReference>
<dbReference type="PANTHER" id="PTHR47333:SF4">
    <property type="entry name" value="EGF-LIKE DOMAIN-CONTAINING PROTEIN"/>
    <property type="match status" value="1"/>
</dbReference>
<dbReference type="GO" id="GO:0005576">
    <property type="term" value="C:extracellular region"/>
    <property type="evidence" value="ECO:0007669"/>
    <property type="project" value="UniProtKB-SubCell"/>
</dbReference>
<reference evidence="10" key="1">
    <citation type="submission" date="2025-08" db="UniProtKB">
        <authorList>
            <consortium name="Ensembl"/>
        </authorList>
    </citation>
    <scope>IDENTIFICATION</scope>
</reference>
<dbReference type="OMA" id="FNCDCRQ"/>
<dbReference type="InterPro" id="IPR018097">
    <property type="entry name" value="EGF_Ca-bd_CS"/>
</dbReference>
<evidence type="ECO:0000256" key="1">
    <source>
        <dbReference type="ARBA" id="ARBA00004613"/>
    </source>
</evidence>
<keyword evidence="7" id="KW-0325">Glycoprotein</keyword>
<dbReference type="GO" id="GO:0071944">
    <property type="term" value="C:cell periphery"/>
    <property type="evidence" value="ECO:0007669"/>
    <property type="project" value="UniProtKB-ARBA"/>
</dbReference>
<comment type="subcellular location">
    <subcellularLocation>
        <location evidence="1">Secreted</location>
    </subcellularLocation>
</comment>
<dbReference type="SUPFAM" id="SSF57196">
    <property type="entry name" value="EGF/Laminin"/>
    <property type="match status" value="1"/>
</dbReference>
<evidence type="ECO:0000256" key="3">
    <source>
        <dbReference type="ARBA" id="ARBA00022536"/>
    </source>
</evidence>
<dbReference type="AlphaFoldDB" id="S4RKH7"/>
<dbReference type="HOGENOM" id="CLU_004826_4_1_1"/>
<evidence type="ECO:0000313" key="10">
    <source>
        <dbReference type="Ensembl" id="ENSPMAP00000005710.1"/>
    </source>
</evidence>
<evidence type="ECO:0000256" key="4">
    <source>
        <dbReference type="ARBA" id="ARBA00022729"/>
    </source>
</evidence>
<dbReference type="PANTHER" id="PTHR47333">
    <property type="entry name" value="VON WILLEBRAND FACTOR C AND EGF DOMAIN-CONTAINING PROTEIN"/>
    <property type="match status" value="1"/>
</dbReference>
<feature type="domain" description="EGF-like" evidence="9">
    <location>
        <begin position="1"/>
        <end position="41"/>
    </location>
</feature>
<dbReference type="InterPro" id="IPR000742">
    <property type="entry name" value="EGF"/>
</dbReference>
<dbReference type="SUPFAM" id="SSF57184">
    <property type="entry name" value="Growth factor receptor domain"/>
    <property type="match status" value="1"/>
</dbReference>
<dbReference type="Pfam" id="PF14670">
    <property type="entry name" value="FXa_inhibition"/>
    <property type="match status" value="3"/>
</dbReference>
<dbReference type="FunFam" id="2.10.25.10:FF:000038">
    <property type="entry name" value="Fibrillin 2"/>
    <property type="match status" value="1"/>
</dbReference>